<evidence type="ECO:0000259" key="18">
    <source>
        <dbReference type="PROSITE" id="PS51387"/>
    </source>
</evidence>
<dbReference type="HAMAP" id="MF_00037">
    <property type="entry name" value="MurB"/>
    <property type="match status" value="1"/>
</dbReference>
<evidence type="ECO:0000256" key="15">
    <source>
        <dbReference type="ARBA" id="ARBA00023316"/>
    </source>
</evidence>
<gene>
    <name evidence="17" type="primary">murB</name>
    <name evidence="19" type="ORF">CJ204_02740</name>
</gene>
<evidence type="ECO:0000256" key="16">
    <source>
        <dbReference type="ARBA" id="ARBA00048914"/>
    </source>
</evidence>
<evidence type="ECO:0000256" key="5">
    <source>
        <dbReference type="ARBA" id="ARBA00010485"/>
    </source>
</evidence>
<dbReference type="NCBIfam" id="NF010478">
    <property type="entry name" value="PRK13903.1"/>
    <property type="match status" value="1"/>
</dbReference>
<keyword evidence="15 17" id="KW-0961">Cell wall biogenesis/degradation</keyword>
<dbReference type="InterPro" id="IPR036318">
    <property type="entry name" value="FAD-bd_PCMH-like_sf"/>
</dbReference>
<dbReference type="InterPro" id="IPR016167">
    <property type="entry name" value="FAD-bd_PCMH_sub1"/>
</dbReference>
<dbReference type="EC" id="1.3.1.98" evidence="17"/>
<dbReference type="PANTHER" id="PTHR21071:SF4">
    <property type="entry name" value="UDP-N-ACETYLENOLPYRUVOYLGLUCOSAMINE REDUCTASE"/>
    <property type="match status" value="1"/>
</dbReference>
<evidence type="ECO:0000313" key="19">
    <source>
        <dbReference type="EMBL" id="PMC63025.1"/>
    </source>
</evidence>
<dbReference type="Pfam" id="PF01565">
    <property type="entry name" value="FAD_binding_4"/>
    <property type="match status" value="1"/>
</dbReference>
<dbReference type="SUPFAM" id="SSF56176">
    <property type="entry name" value="FAD-binding/transporter-associated domain-like"/>
    <property type="match status" value="1"/>
</dbReference>
<dbReference type="Proteomes" id="UP000235363">
    <property type="component" value="Unassembled WGS sequence"/>
</dbReference>
<evidence type="ECO:0000256" key="1">
    <source>
        <dbReference type="ARBA" id="ARBA00001974"/>
    </source>
</evidence>
<keyword evidence="9 17" id="KW-0274">FAD</keyword>
<protein>
    <recommendedName>
        <fullName evidence="17">UDP-N-acetylenolpyruvoylglucosamine reductase</fullName>
        <ecNumber evidence="17">1.3.1.98</ecNumber>
    </recommendedName>
    <alternativeName>
        <fullName evidence="17">UDP-N-acetylmuramate dehydrogenase</fullName>
    </alternativeName>
</protein>
<organism evidence="19 20">
    <name type="scientific">Corynebacterium xerosis</name>
    <dbReference type="NCBI Taxonomy" id="1725"/>
    <lineage>
        <taxon>Bacteria</taxon>
        <taxon>Bacillati</taxon>
        <taxon>Actinomycetota</taxon>
        <taxon>Actinomycetes</taxon>
        <taxon>Mycobacteriales</taxon>
        <taxon>Corynebacteriaceae</taxon>
        <taxon>Corynebacterium</taxon>
    </lineage>
</organism>
<dbReference type="InterPro" id="IPR011601">
    <property type="entry name" value="MurB_C"/>
</dbReference>
<dbReference type="GO" id="GO:0005829">
    <property type="term" value="C:cytosol"/>
    <property type="evidence" value="ECO:0007669"/>
    <property type="project" value="TreeGrafter"/>
</dbReference>
<dbReference type="InterPro" id="IPR006094">
    <property type="entry name" value="Oxid_FAD_bind_N"/>
</dbReference>
<evidence type="ECO:0000256" key="13">
    <source>
        <dbReference type="ARBA" id="ARBA00023002"/>
    </source>
</evidence>
<dbReference type="Pfam" id="PF02873">
    <property type="entry name" value="MurB_C"/>
    <property type="match status" value="1"/>
</dbReference>
<evidence type="ECO:0000256" key="4">
    <source>
        <dbReference type="ARBA" id="ARBA00004752"/>
    </source>
</evidence>
<feature type="domain" description="FAD-binding PCMH-type" evidence="18">
    <location>
        <begin position="31"/>
        <end position="205"/>
    </location>
</feature>
<evidence type="ECO:0000256" key="10">
    <source>
        <dbReference type="ARBA" id="ARBA00022857"/>
    </source>
</evidence>
<dbReference type="InterPro" id="IPR036635">
    <property type="entry name" value="MurB_C_sf"/>
</dbReference>
<keyword evidence="12 17" id="KW-0573">Peptidoglycan synthesis</keyword>
<feature type="active site" evidence="17">
    <location>
        <position position="370"/>
    </location>
</feature>
<name>A0A2N6T153_9CORY</name>
<evidence type="ECO:0000256" key="11">
    <source>
        <dbReference type="ARBA" id="ARBA00022960"/>
    </source>
</evidence>
<evidence type="ECO:0000256" key="9">
    <source>
        <dbReference type="ARBA" id="ARBA00022827"/>
    </source>
</evidence>
<keyword evidence="14 17" id="KW-0131">Cell cycle</keyword>
<dbReference type="PANTHER" id="PTHR21071">
    <property type="entry name" value="UDP-N-ACETYLENOLPYRUVOYLGLUCOSAMINE REDUCTASE"/>
    <property type="match status" value="1"/>
</dbReference>
<evidence type="ECO:0000256" key="12">
    <source>
        <dbReference type="ARBA" id="ARBA00022984"/>
    </source>
</evidence>
<feature type="active site" evidence="17">
    <location>
        <position position="183"/>
    </location>
</feature>
<keyword evidence="7 17" id="KW-0132">Cell division</keyword>
<dbReference type="UniPathway" id="UPA00219"/>
<evidence type="ECO:0000256" key="2">
    <source>
        <dbReference type="ARBA" id="ARBA00003921"/>
    </source>
</evidence>
<dbReference type="SUPFAM" id="SSF56194">
    <property type="entry name" value="Uridine diphospho-N-Acetylenolpyruvylglucosamine reductase, MurB, C-terminal domain"/>
    <property type="match status" value="1"/>
</dbReference>
<keyword evidence="6 17" id="KW-0963">Cytoplasm</keyword>
<comment type="similarity">
    <text evidence="5 17">Belongs to the MurB family.</text>
</comment>
<dbReference type="GO" id="GO:0051301">
    <property type="term" value="P:cell division"/>
    <property type="evidence" value="ECO:0007669"/>
    <property type="project" value="UniProtKB-KW"/>
</dbReference>
<keyword evidence="8 17" id="KW-0285">Flavoprotein</keyword>
<evidence type="ECO:0000256" key="17">
    <source>
        <dbReference type="HAMAP-Rule" id="MF_00037"/>
    </source>
</evidence>
<dbReference type="Gene3D" id="3.30.43.10">
    <property type="entry name" value="Uridine Diphospho-n-acetylenolpyruvylglucosamine Reductase, domain 2"/>
    <property type="match status" value="1"/>
</dbReference>
<evidence type="ECO:0000256" key="6">
    <source>
        <dbReference type="ARBA" id="ARBA00022490"/>
    </source>
</evidence>
<dbReference type="GO" id="GO:0071949">
    <property type="term" value="F:FAD binding"/>
    <property type="evidence" value="ECO:0007669"/>
    <property type="project" value="InterPro"/>
</dbReference>
<accession>A0A2N6T153</accession>
<dbReference type="GO" id="GO:0008762">
    <property type="term" value="F:UDP-N-acetylmuramate dehydrogenase activity"/>
    <property type="evidence" value="ECO:0007669"/>
    <property type="project" value="UniProtKB-UniRule"/>
</dbReference>
<dbReference type="AlphaFoldDB" id="A0A2N6T153"/>
<comment type="subcellular location">
    <subcellularLocation>
        <location evidence="3 17">Cytoplasm</location>
    </subcellularLocation>
</comment>
<evidence type="ECO:0000256" key="8">
    <source>
        <dbReference type="ARBA" id="ARBA00022630"/>
    </source>
</evidence>
<comment type="function">
    <text evidence="2 17">Cell wall formation.</text>
</comment>
<evidence type="ECO:0000256" key="14">
    <source>
        <dbReference type="ARBA" id="ARBA00023306"/>
    </source>
</evidence>
<dbReference type="PROSITE" id="PS51387">
    <property type="entry name" value="FAD_PCMH"/>
    <property type="match status" value="1"/>
</dbReference>
<dbReference type="InterPro" id="IPR016169">
    <property type="entry name" value="FAD-bd_PCMH_sub2"/>
</dbReference>
<dbReference type="Gene3D" id="3.90.78.10">
    <property type="entry name" value="UDP-N-acetylenolpyruvoylglucosamine reductase, C-terminal domain"/>
    <property type="match status" value="1"/>
</dbReference>
<feature type="active site" description="Proton donor" evidence="17">
    <location>
        <position position="266"/>
    </location>
</feature>
<keyword evidence="10 17" id="KW-0521">NADP</keyword>
<dbReference type="Gene3D" id="3.30.465.10">
    <property type="match status" value="1"/>
</dbReference>
<evidence type="ECO:0000256" key="7">
    <source>
        <dbReference type="ARBA" id="ARBA00022618"/>
    </source>
</evidence>
<dbReference type="STRING" id="1725.WU86_09880"/>
<sequence length="379" mass="39366">MHESALTRISGVSGAKIDHDVAFRDLTTLRLGGRPVAAVRCATVGAVVEVVRILDDAGVPLLIVGGGSNLVVADEPGGLVAVVIEADDVVLGTSGHGLDVDGATVEAEAGAVWDDVVEMSVAAGFGGLECLSGIPGSAGATPVQNVGAYGAEVSSTLEGVRLYDRRAGVDEWVSPESLDLAYRYSNLKFTARAVVLAVRFRLTVDGMSAPLRYGELAKRLGVGPEEGASGEARRPVADVREAVLALRRGKGMVLDDADHDTWSAGSFFTNPIVGEAEVENVRERVAARCGDDVAQSMPSYPGGKLSAAWLIERAGFPKGHPGEGAPARLSTKHTLALTNRGDATAADLIALAREIRDGVRDAFGVSLVPEPVWIGAELD</sequence>
<evidence type="ECO:0000256" key="3">
    <source>
        <dbReference type="ARBA" id="ARBA00004496"/>
    </source>
</evidence>
<dbReference type="InterPro" id="IPR016166">
    <property type="entry name" value="FAD-bd_PCMH"/>
</dbReference>
<evidence type="ECO:0000313" key="20">
    <source>
        <dbReference type="Proteomes" id="UP000235363"/>
    </source>
</evidence>
<dbReference type="GO" id="GO:0009252">
    <property type="term" value="P:peptidoglycan biosynthetic process"/>
    <property type="evidence" value="ECO:0007669"/>
    <property type="project" value="UniProtKB-UniRule"/>
</dbReference>
<reference evidence="19 20" key="1">
    <citation type="submission" date="2017-09" db="EMBL/GenBank/DDBJ databases">
        <title>Bacterial strain isolated from the female urinary microbiota.</title>
        <authorList>
            <person name="Thomas-White K."/>
            <person name="Kumar N."/>
            <person name="Forster S."/>
            <person name="Putonti C."/>
            <person name="Lawley T."/>
            <person name="Wolfe A.J."/>
        </authorList>
    </citation>
    <scope>NUCLEOTIDE SEQUENCE [LARGE SCALE GENOMIC DNA]</scope>
    <source>
        <strain evidence="19 20">UMB0908</strain>
    </source>
</reference>
<comment type="pathway">
    <text evidence="4 17">Cell wall biogenesis; peptidoglycan biosynthesis.</text>
</comment>
<dbReference type="EMBL" id="PNHF01000004">
    <property type="protein sequence ID" value="PMC63025.1"/>
    <property type="molecule type" value="Genomic_DNA"/>
</dbReference>
<dbReference type="GO" id="GO:0008360">
    <property type="term" value="P:regulation of cell shape"/>
    <property type="evidence" value="ECO:0007669"/>
    <property type="project" value="UniProtKB-KW"/>
</dbReference>
<dbReference type="GO" id="GO:0071555">
    <property type="term" value="P:cell wall organization"/>
    <property type="evidence" value="ECO:0007669"/>
    <property type="project" value="UniProtKB-KW"/>
</dbReference>
<comment type="caution">
    <text evidence="19">The sequence shown here is derived from an EMBL/GenBank/DDBJ whole genome shotgun (WGS) entry which is preliminary data.</text>
</comment>
<keyword evidence="13 17" id="KW-0560">Oxidoreductase</keyword>
<keyword evidence="11 17" id="KW-0133">Cell shape</keyword>
<comment type="catalytic activity">
    <reaction evidence="16 17">
        <text>UDP-N-acetyl-alpha-D-muramate + NADP(+) = UDP-N-acetyl-3-O-(1-carboxyvinyl)-alpha-D-glucosamine + NADPH + H(+)</text>
        <dbReference type="Rhea" id="RHEA:12248"/>
        <dbReference type="ChEBI" id="CHEBI:15378"/>
        <dbReference type="ChEBI" id="CHEBI:57783"/>
        <dbReference type="ChEBI" id="CHEBI:58349"/>
        <dbReference type="ChEBI" id="CHEBI:68483"/>
        <dbReference type="ChEBI" id="CHEBI:70757"/>
        <dbReference type="EC" id="1.3.1.98"/>
    </reaction>
</comment>
<proteinExistence type="inferred from homology"/>
<comment type="cofactor">
    <cofactor evidence="1 17">
        <name>FAD</name>
        <dbReference type="ChEBI" id="CHEBI:57692"/>
    </cofactor>
</comment>
<dbReference type="RefSeq" id="WP_102212162.1">
    <property type="nucleotide sequence ID" value="NZ_PNHF01000004.1"/>
</dbReference>
<dbReference type="InterPro" id="IPR003170">
    <property type="entry name" value="MurB"/>
</dbReference>